<evidence type="ECO:0000313" key="4">
    <source>
        <dbReference type="Proteomes" id="UP000603904"/>
    </source>
</evidence>
<keyword evidence="4" id="KW-1185">Reference proteome</keyword>
<feature type="binding site" evidence="1">
    <location>
        <position position="38"/>
    </location>
    <ligand>
        <name>Zn(2+)</name>
        <dbReference type="ChEBI" id="CHEBI:29105"/>
    </ligand>
</feature>
<dbReference type="RefSeq" id="WP_204055445.1">
    <property type="nucleotide sequence ID" value="NZ_BAAAGP010000001.1"/>
</dbReference>
<keyword evidence="1" id="KW-0862">Zinc</keyword>
<dbReference type="InterPro" id="IPR038366">
    <property type="entry name" value="Znf_CppX_C4_sf"/>
</dbReference>
<dbReference type="Pfam" id="PF06689">
    <property type="entry name" value="zf-C4_ClpX"/>
    <property type="match status" value="1"/>
</dbReference>
<reference evidence="3 4" key="1">
    <citation type="submission" date="2021-01" db="EMBL/GenBank/DDBJ databases">
        <title>Whole genome shotgun sequence of Microbispora corallina NBRC 16416.</title>
        <authorList>
            <person name="Komaki H."/>
            <person name="Tamura T."/>
        </authorList>
    </citation>
    <scope>NUCLEOTIDE SEQUENCE [LARGE SCALE GENOMIC DNA]</scope>
    <source>
        <strain evidence="3 4">NBRC 16416</strain>
    </source>
</reference>
<dbReference type="InterPro" id="IPR059188">
    <property type="entry name" value="Znf_CLPX-like"/>
</dbReference>
<proteinExistence type="inferred from homology"/>
<keyword evidence="1" id="KW-0143">Chaperone</keyword>
<dbReference type="EMBL" id="BOOC01000002">
    <property type="protein sequence ID" value="GIH37743.1"/>
    <property type="molecule type" value="Genomic_DNA"/>
</dbReference>
<protein>
    <recommendedName>
        <fullName evidence="2">ClpX-type ZB domain-containing protein</fullName>
    </recommendedName>
</protein>
<dbReference type="InterPro" id="IPR010603">
    <property type="entry name" value="Znf_CppX_C4"/>
</dbReference>
<organism evidence="3 4">
    <name type="scientific">Microbispora corallina</name>
    <dbReference type="NCBI Taxonomy" id="83302"/>
    <lineage>
        <taxon>Bacteria</taxon>
        <taxon>Bacillati</taxon>
        <taxon>Actinomycetota</taxon>
        <taxon>Actinomycetes</taxon>
        <taxon>Streptosporangiales</taxon>
        <taxon>Streptosporangiaceae</taxon>
        <taxon>Microbispora</taxon>
    </lineage>
</organism>
<feature type="binding site" evidence="1">
    <location>
        <position position="13"/>
    </location>
    <ligand>
        <name>Zn(2+)</name>
        <dbReference type="ChEBI" id="CHEBI:29105"/>
    </ligand>
</feature>
<accession>A0ABQ4FSR1</accession>
<evidence type="ECO:0000259" key="2">
    <source>
        <dbReference type="PROSITE" id="PS51902"/>
    </source>
</evidence>
<dbReference type="SUPFAM" id="SSF57716">
    <property type="entry name" value="Glucocorticoid receptor-like (DNA-binding domain)"/>
    <property type="match status" value="1"/>
</dbReference>
<comment type="similarity">
    <text evidence="1">Belongs to the ClpX chaperone family.</text>
</comment>
<dbReference type="PROSITE" id="PS51902">
    <property type="entry name" value="CLPX_ZB"/>
    <property type="match status" value="1"/>
</dbReference>
<comment type="caution">
    <text evidence="3">The sequence shown here is derived from an EMBL/GenBank/DDBJ whole genome shotgun (WGS) entry which is preliminary data.</text>
</comment>
<dbReference type="SMART" id="SM00994">
    <property type="entry name" value="zf-C4_ClpX"/>
    <property type="match status" value="1"/>
</dbReference>
<sequence length="125" mass="13857">MPAPSTAEQDIRCSFCSKPKTEVTKMIAGPGVFICDMCVALCNDIMSEVLSTQPPPPPEIPWAESMSDEEILEFLPKVAAVSAQVEANLRVWVERLRDRGVTWARIGAALDMTRQSAWERFSGEE</sequence>
<dbReference type="Proteomes" id="UP000603904">
    <property type="component" value="Unassembled WGS sequence"/>
</dbReference>
<name>A0ABQ4FSR1_9ACTN</name>
<evidence type="ECO:0000313" key="3">
    <source>
        <dbReference type="EMBL" id="GIH37743.1"/>
    </source>
</evidence>
<feature type="binding site" evidence="1">
    <location>
        <position position="16"/>
    </location>
    <ligand>
        <name>Zn(2+)</name>
        <dbReference type="ChEBI" id="CHEBI:29105"/>
    </ligand>
</feature>
<evidence type="ECO:0000256" key="1">
    <source>
        <dbReference type="PROSITE-ProRule" id="PRU01250"/>
    </source>
</evidence>
<keyword evidence="1" id="KW-0479">Metal-binding</keyword>
<feature type="domain" description="ClpX-type ZB" evidence="2">
    <location>
        <begin position="1"/>
        <end position="54"/>
    </location>
</feature>
<gene>
    <name evidence="3" type="ORF">Mco01_07430</name>
</gene>
<dbReference type="Gene3D" id="6.20.220.10">
    <property type="entry name" value="ClpX chaperone, C4-type zinc finger domain"/>
    <property type="match status" value="1"/>
</dbReference>
<feature type="binding site" evidence="1">
    <location>
        <position position="35"/>
    </location>
    <ligand>
        <name>Zn(2+)</name>
        <dbReference type="ChEBI" id="CHEBI:29105"/>
    </ligand>
</feature>